<dbReference type="GO" id="GO:0140326">
    <property type="term" value="F:ATPase-coupled intramembrane lipid transporter activity"/>
    <property type="evidence" value="ECO:0007669"/>
    <property type="project" value="TreeGrafter"/>
</dbReference>
<dbReference type="GO" id="GO:0005524">
    <property type="term" value="F:ATP binding"/>
    <property type="evidence" value="ECO:0007669"/>
    <property type="project" value="InterPro"/>
</dbReference>
<evidence type="ECO:0000313" key="6">
    <source>
        <dbReference type="Proteomes" id="UP000054359"/>
    </source>
</evidence>
<dbReference type="Gene3D" id="3.40.50.1000">
    <property type="entry name" value="HAD superfamily/HAD-like"/>
    <property type="match status" value="1"/>
</dbReference>
<organism evidence="5 6">
    <name type="scientific">Stegodyphus mimosarum</name>
    <name type="common">African social velvet spider</name>
    <dbReference type="NCBI Taxonomy" id="407821"/>
    <lineage>
        <taxon>Eukaryota</taxon>
        <taxon>Metazoa</taxon>
        <taxon>Ecdysozoa</taxon>
        <taxon>Arthropoda</taxon>
        <taxon>Chelicerata</taxon>
        <taxon>Arachnida</taxon>
        <taxon>Araneae</taxon>
        <taxon>Araneomorphae</taxon>
        <taxon>Entelegynae</taxon>
        <taxon>Eresoidea</taxon>
        <taxon>Eresidae</taxon>
        <taxon>Stegodyphus</taxon>
    </lineage>
</organism>
<dbReference type="InterPro" id="IPR036412">
    <property type="entry name" value="HAD-like_sf"/>
</dbReference>
<evidence type="ECO:0000256" key="3">
    <source>
        <dbReference type="ARBA" id="ARBA00022989"/>
    </source>
</evidence>
<accession>A0A087UP03</accession>
<name>A0A087UP03_STEMI</name>
<dbReference type="InterPro" id="IPR023299">
    <property type="entry name" value="ATPase_P-typ_cyto_dom_N"/>
</dbReference>
<dbReference type="STRING" id="407821.A0A087UP03"/>
<dbReference type="SUPFAM" id="SSF81660">
    <property type="entry name" value="Metal cation-transporting ATPase, ATP-binding domain N"/>
    <property type="match status" value="1"/>
</dbReference>
<dbReference type="NCBIfam" id="TIGR01494">
    <property type="entry name" value="ATPase_P-type"/>
    <property type="match status" value="1"/>
</dbReference>
<dbReference type="OMA" id="LNEIMIA"/>
<dbReference type="FunFam" id="3.40.1110.10:FF:000010">
    <property type="entry name" value="Phospholipid-transporting ATPase"/>
    <property type="match status" value="1"/>
</dbReference>
<keyword evidence="2" id="KW-0812">Transmembrane</keyword>
<evidence type="ECO:0000256" key="2">
    <source>
        <dbReference type="ARBA" id="ARBA00022692"/>
    </source>
</evidence>
<reference evidence="5 6" key="1">
    <citation type="submission" date="2013-11" db="EMBL/GenBank/DDBJ databases">
        <title>Genome sequencing of Stegodyphus mimosarum.</title>
        <authorList>
            <person name="Bechsgaard J."/>
        </authorList>
    </citation>
    <scope>NUCLEOTIDE SEQUENCE [LARGE SCALE GENOMIC DNA]</scope>
</reference>
<evidence type="ECO:0000313" key="5">
    <source>
        <dbReference type="EMBL" id="KFM79092.1"/>
    </source>
</evidence>
<dbReference type="Proteomes" id="UP000054359">
    <property type="component" value="Unassembled WGS sequence"/>
</dbReference>
<comment type="subcellular location">
    <subcellularLocation>
        <location evidence="1">Membrane</location>
    </subcellularLocation>
</comment>
<dbReference type="EMBL" id="KK120812">
    <property type="protein sequence ID" value="KFM79092.1"/>
    <property type="molecule type" value="Genomic_DNA"/>
</dbReference>
<dbReference type="SUPFAM" id="SSF56784">
    <property type="entry name" value="HAD-like"/>
    <property type="match status" value="1"/>
</dbReference>
<keyword evidence="6" id="KW-1185">Reference proteome</keyword>
<dbReference type="PANTHER" id="PTHR24092:SF150">
    <property type="entry name" value="PHOSPHOLIPID-TRANSPORTING ATPASE"/>
    <property type="match status" value="1"/>
</dbReference>
<dbReference type="OrthoDB" id="377733at2759"/>
<keyword evidence="4" id="KW-0472">Membrane</keyword>
<dbReference type="Gene3D" id="3.40.1110.10">
    <property type="entry name" value="Calcium-transporting ATPase, cytoplasmic domain N"/>
    <property type="match status" value="1"/>
</dbReference>
<dbReference type="GO" id="GO:0005886">
    <property type="term" value="C:plasma membrane"/>
    <property type="evidence" value="ECO:0007669"/>
    <property type="project" value="TreeGrafter"/>
</dbReference>
<proteinExistence type="predicted"/>
<dbReference type="GO" id="GO:0016887">
    <property type="term" value="F:ATP hydrolysis activity"/>
    <property type="evidence" value="ECO:0007669"/>
    <property type="project" value="InterPro"/>
</dbReference>
<protein>
    <submittedName>
        <fullName evidence="5">Putative phospholipid-transporting ATPase IA</fullName>
    </submittedName>
</protein>
<dbReference type="GO" id="GO:0005802">
    <property type="term" value="C:trans-Golgi network"/>
    <property type="evidence" value="ECO:0007669"/>
    <property type="project" value="TreeGrafter"/>
</dbReference>
<gene>
    <name evidence="5" type="ORF">X975_22608</name>
</gene>
<feature type="non-terminal residue" evidence="5">
    <location>
        <position position="266"/>
    </location>
</feature>
<dbReference type="PANTHER" id="PTHR24092">
    <property type="entry name" value="PROBABLE PHOSPHOLIPID-TRANSPORTING ATPASE"/>
    <property type="match status" value="1"/>
</dbReference>
<dbReference type="GO" id="GO:0045332">
    <property type="term" value="P:phospholipid translocation"/>
    <property type="evidence" value="ECO:0007669"/>
    <property type="project" value="TreeGrafter"/>
</dbReference>
<evidence type="ECO:0000256" key="4">
    <source>
        <dbReference type="ARBA" id="ARBA00023136"/>
    </source>
</evidence>
<dbReference type="InterPro" id="IPR023214">
    <property type="entry name" value="HAD_sf"/>
</dbReference>
<dbReference type="InterPro" id="IPR001757">
    <property type="entry name" value="P_typ_ATPase"/>
</dbReference>
<sequence length="266" mass="30064">MAVCHTVVPELDPNSEELNYQAASPDEGALVKGAKQLGFVFTTRTPQYVIIKTLGVDEKYEVLNVLEFTSDRKRMSVIVRTPNGKIKLYCKGADTVIYERLGDHQQHKEITLEHLKEFASNGLRTLCLAVAEISPESYEEWKNTYYKASTAIQYRERKLQDAAQLIETNLTLLGATAIEDKLQKGVPEAIADLLKADIKFWVLTGDKQETAINIGYSCRLLTQTMPLLVINETSLDNTREAIRRHMHDFGDLLRKEHEVALIIDGK</sequence>
<dbReference type="AlphaFoldDB" id="A0A087UP03"/>
<evidence type="ECO:0000256" key="1">
    <source>
        <dbReference type="ARBA" id="ARBA00004370"/>
    </source>
</evidence>
<keyword evidence="3" id="KW-1133">Transmembrane helix</keyword>
<dbReference type="Pfam" id="PF13246">
    <property type="entry name" value="Cation_ATPase"/>
    <property type="match status" value="1"/>
</dbReference>